<sequence>MSNIKRLVTAVAAVTLGAGLSLAAAGSAQAATPECVASFQPANGGINPAYVAYTGTITCLHSHRALTVNVHGWDASKTGNFLDVTNTRTNASTVSVTLYYAPSTPNWGFTVDGTYQGSSSLVAVTPVSGPNL</sequence>
<proteinExistence type="predicted"/>
<evidence type="ECO:0000256" key="1">
    <source>
        <dbReference type="SAM" id="SignalP"/>
    </source>
</evidence>
<evidence type="ECO:0000313" key="2">
    <source>
        <dbReference type="EMBL" id="MBG6136936.1"/>
    </source>
</evidence>
<dbReference type="RefSeq" id="WP_197003850.1">
    <property type="nucleotide sequence ID" value="NZ_BONS01000022.1"/>
</dbReference>
<dbReference type="AlphaFoldDB" id="A0A8J7GTI2"/>
<evidence type="ECO:0000313" key="3">
    <source>
        <dbReference type="Proteomes" id="UP000622552"/>
    </source>
</evidence>
<protein>
    <submittedName>
        <fullName evidence="2">Uncharacterized protein</fullName>
    </submittedName>
</protein>
<gene>
    <name evidence="2" type="ORF">IW245_003130</name>
</gene>
<organism evidence="2 3">
    <name type="scientific">Longispora fulva</name>
    <dbReference type="NCBI Taxonomy" id="619741"/>
    <lineage>
        <taxon>Bacteria</taxon>
        <taxon>Bacillati</taxon>
        <taxon>Actinomycetota</taxon>
        <taxon>Actinomycetes</taxon>
        <taxon>Micromonosporales</taxon>
        <taxon>Micromonosporaceae</taxon>
        <taxon>Longispora</taxon>
    </lineage>
</organism>
<keyword evidence="3" id="KW-1185">Reference proteome</keyword>
<dbReference type="EMBL" id="JADOUF010000001">
    <property type="protein sequence ID" value="MBG6136936.1"/>
    <property type="molecule type" value="Genomic_DNA"/>
</dbReference>
<feature type="signal peptide" evidence="1">
    <location>
        <begin position="1"/>
        <end position="30"/>
    </location>
</feature>
<name>A0A8J7GTI2_9ACTN</name>
<dbReference type="Proteomes" id="UP000622552">
    <property type="component" value="Unassembled WGS sequence"/>
</dbReference>
<feature type="chain" id="PRO_5035183592" evidence="1">
    <location>
        <begin position="31"/>
        <end position="132"/>
    </location>
</feature>
<comment type="caution">
    <text evidence="2">The sequence shown here is derived from an EMBL/GenBank/DDBJ whole genome shotgun (WGS) entry which is preliminary data.</text>
</comment>
<reference evidence="2" key="1">
    <citation type="submission" date="2020-11" db="EMBL/GenBank/DDBJ databases">
        <title>Sequencing the genomes of 1000 actinobacteria strains.</title>
        <authorList>
            <person name="Klenk H.-P."/>
        </authorList>
    </citation>
    <scope>NUCLEOTIDE SEQUENCE</scope>
    <source>
        <strain evidence="2">DSM 45356</strain>
    </source>
</reference>
<keyword evidence="1" id="KW-0732">Signal</keyword>
<accession>A0A8J7GTI2</accession>